<dbReference type="Proteomes" id="UP000011713">
    <property type="component" value="Unassembled WGS sequence"/>
</dbReference>
<evidence type="ECO:0000259" key="1">
    <source>
        <dbReference type="PROSITE" id="PS51194"/>
    </source>
</evidence>
<dbReference type="CDD" id="cd18787">
    <property type="entry name" value="SF2_C_DEAD"/>
    <property type="match status" value="1"/>
</dbReference>
<dbReference type="VEuPathDB" id="FungiDB:HpaG807512"/>
<dbReference type="Pfam" id="PF00271">
    <property type="entry name" value="Helicase_C"/>
    <property type="match status" value="1"/>
</dbReference>
<organism evidence="2 3">
    <name type="scientific">Hyaloperonospora arabidopsidis (strain Emoy2)</name>
    <name type="common">Downy mildew agent</name>
    <name type="synonym">Peronospora arabidopsidis</name>
    <dbReference type="NCBI Taxonomy" id="559515"/>
    <lineage>
        <taxon>Eukaryota</taxon>
        <taxon>Sar</taxon>
        <taxon>Stramenopiles</taxon>
        <taxon>Oomycota</taxon>
        <taxon>Peronosporomycetes</taxon>
        <taxon>Peronosporales</taxon>
        <taxon>Peronosporaceae</taxon>
        <taxon>Hyaloperonospora</taxon>
    </lineage>
</organism>
<accession>M4BM77</accession>
<evidence type="ECO:0000313" key="2">
    <source>
        <dbReference type="EnsemblProtists" id="HpaP807512"/>
    </source>
</evidence>
<dbReference type="SUPFAM" id="SSF52540">
    <property type="entry name" value="P-loop containing nucleoside triphosphate hydrolases"/>
    <property type="match status" value="1"/>
</dbReference>
<dbReference type="PANTHER" id="PTHR47958">
    <property type="entry name" value="ATP-DEPENDENT RNA HELICASE DBP3"/>
    <property type="match status" value="1"/>
</dbReference>
<reference evidence="2" key="2">
    <citation type="submission" date="2015-06" db="UniProtKB">
        <authorList>
            <consortium name="EnsemblProtists"/>
        </authorList>
    </citation>
    <scope>IDENTIFICATION</scope>
    <source>
        <strain evidence="2">Emoy2</strain>
    </source>
</reference>
<dbReference type="Gene3D" id="3.40.50.300">
    <property type="entry name" value="P-loop containing nucleotide triphosphate hydrolases"/>
    <property type="match status" value="1"/>
</dbReference>
<feature type="domain" description="Helicase C-terminal" evidence="1">
    <location>
        <begin position="7"/>
        <end position="151"/>
    </location>
</feature>
<proteinExistence type="predicted"/>
<dbReference type="eggNOG" id="KOG4284">
    <property type="taxonomic scope" value="Eukaryota"/>
</dbReference>
<reference evidence="3" key="1">
    <citation type="journal article" date="2010" name="Science">
        <title>Signatures of adaptation to obligate biotrophy in the Hyaloperonospora arabidopsidis genome.</title>
        <authorList>
            <person name="Baxter L."/>
            <person name="Tripathy S."/>
            <person name="Ishaque N."/>
            <person name="Boot N."/>
            <person name="Cabral A."/>
            <person name="Kemen E."/>
            <person name="Thines M."/>
            <person name="Ah-Fong A."/>
            <person name="Anderson R."/>
            <person name="Badejoko W."/>
            <person name="Bittner-Eddy P."/>
            <person name="Boore J.L."/>
            <person name="Chibucos M.C."/>
            <person name="Coates M."/>
            <person name="Dehal P."/>
            <person name="Delehaunty K."/>
            <person name="Dong S."/>
            <person name="Downton P."/>
            <person name="Dumas B."/>
            <person name="Fabro G."/>
            <person name="Fronick C."/>
            <person name="Fuerstenberg S.I."/>
            <person name="Fulton L."/>
            <person name="Gaulin E."/>
            <person name="Govers F."/>
            <person name="Hughes L."/>
            <person name="Humphray S."/>
            <person name="Jiang R.H."/>
            <person name="Judelson H."/>
            <person name="Kamoun S."/>
            <person name="Kyung K."/>
            <person name="Meijer H."/>
            <person name="Minx P."/>
            <person name="Morris P."/>
            <person name="Nelson J."/>
            <person name="Phuntumart V."/>
            <person name="Qutob D."/>
            <person name="Rehmany A."/>
            <person name="Rougon-Cardoso A."/>
            <person name="Ryden P."/>
            <person name="Torto-Alalibo T."/>
            <person name="Studholme D."/>
            <person name="Wang Y."/>
            <person name="Win J."/>
            <person name="Wood J."/>
            <person name="Clifton S.W."/>
            <person name="Rogers J."/>
            <person name="Van den Ackerveken G."/>
            <person name="Jones J.D."/>
            <person name="McDowell J.M."/>
            <person name="Beynon J."/>
            <person name="Tyler B.M."/>
        </authorList>
    </citation>
    <scope>NUCLEOTIDE SEQUENCE [LARGE SCALE GENOMIC DNA]</scope>
    <source>
        <strain evidence="3">Emoy2</strain>
    </source>
</reference>
<dbReference type="SMART" id="SM00490">
    <property type="entry name" value="HELICc"/>
    <property type="match status" value="1"/>
</dbReference>
<protein>
    <recommendedName>
        <fullName evidence="1">Helicase C-terminal domain-containing protein</fullName>
    </recommendedName>
</protein>
<dbReference type="InParanoid" id="M4BM77"/>
<dbReference type="EMBL" id="JH598412">
    <property type="status" value="NOT_ANNOTATED_CDS"/>
    <property type="molecule type" value="Genomic_DNA"/>
</dbReference>
<dbReference type="STRING" id="559515.M4BM77"/>
<dbReference type="PROSITE" id="PS51194">
    <property type="entry name" value="HELICASE_CTER"/>
    <property type="match status" value="1"/>
</dbReference>
<sequence length="243" mass="26599">MKAKILKLSELLSEIVFNQCMVFCNDKFRAEALATALMKQGWPAACITGSQAQSTRLEVMEGFRESRSRVLVSTDLTARGIDVDKVNFVVNLDLPRDAATYLHRVGRSGRFGEKGLAVTLLSHSEVQGIHLLGRVFKMEISELPTPVPPGVYTYVAAEGDGDHDEVLQSGALVGPEKSPAKENNIKDSVDDVECNVDSVIGKQSAEQKVAADDWGVYKEMQKGLVLDTMRVPGQKQVLHRAQS</sequence>
<dbReference type="InterPro" id="IPR001650">
    <property type="entry name" value="Helicase_C-like"/>
</dbReference>
<name>M4BM77_HYAAE</name>
<dbReference type="EnsemblProtists" id="HpaT807512">
    <property type="protein sequence ID" value="HpaP807512"/>
    <property type="gene ID" value="HpaG807512"/>
</dbReference>
<dbReference type="AlphaFoldDB" id="M4BM77"/>
<dbReference type="InterPro" id="IPR027417">
    <property type="entry name" value="P-loop_NTPase"/>
</dbReference>
<evidence type="ECO:0000313" key="3">
    <source>
        <dbReference type="Proteomes" id="UP000011713"/>
    </source>
</evidence>
<dbReference type="HOGENOM" id="CLU_1144413_0_0_1"/>
<keyword evidence="3" id="KW-1185">Reference proteome</keyword>